<organism evidence="1">
    <name type="scientific">Desulfofervidus auxilii</name>
    <dbReference type="NCBI Taxonomy" id="1621989"/>
    <lineage>
        <taxon>Bacteria</taxon>
        <taxon>Pseudomonadati</taxon>
        <taxon>Thermodesulfobacteriota</taxon>
        <taxon>Candidatus Desulfofervidia</taxon>
        <taxon>Candidatus Desulfofervidales</taxon>
        <taxon>Candidatus Desulfofervidaceae</taxon>
        <taxon>Candidatus Desulfofervidus</taxon>
    </lineage>
</organism>
<reference evidence="1" key="1">
    <citation type="journal article" date="2020" name="mSystems">
        <title>Genome- and Community-Level Interaction Insights into Carbon Utilization and Element Cycling Functions of Hydrothermarchaeota in Hydrothermal Sediment.</title>
        <authorList>
            <person name="Zhou Z."/>
            <person name="Liu Y."/>
            <person name="Xu W."/>
            <person name="Pan J."/>
            <person name="Luo Z.H."/>
            <person name="Li M."/>
        </authorList>
    </citation>
    <scope>NUCLEOTIDE SEQUENCE [LARGE SCALE GENOMIC DNA]</scope>
    <source>
        <strain evidence="1">HyVt-389</strain>
    </source>
</reference>
<proteinExistence type="predicted"/>
<dbReference type="EMBL" id="DRIH01000262">
    <property type="protein sequence ID" value="HEC68584.1"/>
    <property type="molecule type" value="Genomic_DNA"/>
</dbReference>
<name>A0A7C1VNJ3_DESA2</name>
<protein>
    <submittedName>
        <fullName evidence="1">Uncharacterized protein</fullName>
    </submittedName>
</protein>
<comment type="caution">
    <text evidence="1">The sequence shown here is derived from an EMBL/GenBank/DDBJ whole genome shotgun (WGS) entry which is preliminary data.</text>
</comment>
<sequence length="79" mass="8842">MKEPLEIRCMGCGEVINPGQKVAQTKEPLPSLNGLIKHIFCEKCGKEKEKKIALNWATLDEEKKALNLDSYWINVAISG</sequence>
<evidence type="ECO:0000313" key="1">
    <source>
        <dbReference type="EMBL" id="HEC68584.1"/>
    </source>
</evidence>
<gene>
    <name evidence="1" type="ORF">ENI35_07260</name>
</gene>
<dbReference type="Proteomes" id="UP000885738">
    <property type="component" value="Unassembled WGS sequence"/>
</dbReference>
<dbReference type="AlphaFoldDB" id="A0A7C1VNJ3"/>
<accession>A0A7C1VNJ3</accession>